<dbReference type="Gene3D" id="2.40.50.1020">
    <property type="entry name" value="LytTr DNA-binding domain"/>
    <property type="match status" value="1"/>
</dbReference>
<dbReference type="PROSITE" id="PS50930">
    <property type="entry name" value="HTH_LYTTR"/>
    <property type="match status" value="1"/>
</dbReference>
<name>A0A7U3ZN20_RUNSL</name>
<organism evidence="4 5">
    <name type="scientific">Runella slithyformis (strain ATCC 29530 / DSM 19594 / LMG 11500 / NCIMB 11436 / LSU 4)</name>
    <dbReference type="NCBI Taxonomy" id="761193"/>
    <lineage>
        <taxon>Bacteria</taxon>
        <taxon>Pseudomonadati</taxon>
        <taxon>Bacteroidota</taxon>
        <taxon>Cytophagia</taxon>
        <taxon>Cytophagales</taxon>
        <taxon>Spirosomataceae</taxon>
        <taxon>Runella</taxon>
    </lineage>
</organism>
<evidence type="ECO:0000313" key="5">
    <source>
        <dbReference type="Proteomes" id="UP000000493"/>
    </source>
</evidence>
<protein>
    <submittedName>
        <fullName evidence="4">Two component transcriptional regulator, LytTR family</fullName>
    </submittedName>
</protein>
<dbReference type="SUPFAM" id="SSF52172">
    <property type="entry name" value="CheY-like"/>
    <property type="match status" value="1"/>
</dbReference>
<evidence type="ECO:0000256" key="1">
    <source>
        <dbReference type="PROSITE-ProRule" id="PRU00169"/>
    </source>
</evidence>
<dbReference type="Gene3D" id="3.40.50.2300">
    <property type="match status" value="1"/>
</dbReference>
<dbReference type="GO" id="GO:0003677">
    <property type="term" value="F:DNA binding"/>
    <property type="evidence" value="ECO:0007669"/>
    <property type="project" value="InterPro"/>
</dbReference>
<dbReference type="Pfam" id="PF00072">
    <property type="entry name" value="Response_reg"/>
    <property type="match status" value="1"/>
</dbReference>
<evidence type="ECO:0000313" key="4">
    <source>
        <dbReference type="EMBL" id="AEI50242.1"/>
    </source>
</evidence>
<dbReference type="InterPro" id="IPR046947">
    <property type="entry name" value="LytR-like"/>
</dbReference>
<evidence type="ECO:0000259" key="2">
    <source>
        <dbReference type="PROSITE" id="PS50110"/>
    </source>
</evidence>
<reference evidence="5" key="1">
    <citation type="submission" date="2011-06" db="EMBL/GenBank/DDBJ databases">
        <title>The complete genome of chromosome of Runella slithyformis DSM 19594.</title>
        <authorList>
            <consortium name="US DOE Joint Genome Institute (JGI-PGF)"/>
            <person name="Lucas S."/>
            <person name="Han J."/>
            <person name="Lapidus A."/>
            <person name="Bruce D."/>
            <person name="Goodwin L."/>
            <person name="Pitluck S."/>
            <person name="Peters L."/>
            <person name="Kyrpides N."/>
            <person name="Mavromatis K."/>
            <person name="Ivanova N."/>
            <person name="Ovchinnikova G."/>
            <person name="Zhang X."/>
            <person name="Misra M."/>
            <person name="Detter J.C."/>
            <person name="Tapia R."/>
            <person name="Han C."/>
            <person name="Land M."/>
            <person name="Hauser L."/>
            <person name="Markowitz V."/>
            <person name="Cheng J.-F."/>
            <person name="Hugenholtz P."/>
            <person name="Woyke T."/>
            <person name="Wu D."/>
            <person name="Tindall B."/>
            <person name="Faehrich R."/>
            <person name="Brambilla E."/>
            <person name="Klenk H.-P."/>
            <person name="Eisen J.A."/>
        </authorList>
    </citation>
    <scope>NUCLEOTIDE SEQUENCE [LARGE SCALE GENOMIC DNA]</scope>
    <source>
        <strain evidence="5">ATCC 29530 / DSM 19594 / LMG 11500 / NCIMB 11436 / LSU 4</strain>
    </source>
</reference>
<dbReference type="Proteomes" id="UP000000493">
    <property type="component" value="Chromosome"/>
</dbReference>
<gene>
    <name evidence="4" type="ordered locus">Runsl_3885</name>
</gene>
<feature type="domain" description="Response regulatory" evidence="2">
    <location>
        <begin position="6"/>
        <end position="117"/>
    </location>
</feature>
<sequence>MKNKFTALIVEDDPFASSELAGYLHKTNMFEQPAIFSNVTESFNFLKLNAIDIIFLDLDLPDLPGLELLKMLPAYPSVIITSSHISLAIDCFDFEVTDFLTKPYHYTRLLRSIHRAVQKQHFGFEKPLSESPNSSKHIFLQVGRSSERLDLNDIVYVEAYGIYVKVITTTGVMVVNQMLSGIEETLPKTFFLRIHRSYLINLNHLKRINPNDLLVGSHQIPIGLSYKDKVRQKLKSDGIIH</sequence>
<feature type="domain" description="HTH LytTR-type" evidence="3">
    <location>
        <begin position="138"/>
        <end position="236"/>
    </location>
</feature>
<dbReference type="RefSeq" id="WP_013929545.1">
    <property type="nucleotide sequence ID" value="NC_015703.1"/>
</dbReference>
<dbReference type="AlphaFoldDB" id="A0A7U3ZN20"/>
<keyword evidence="5" id="KW-1185">Reference proteome</keyword>
<dbReference type="PANTHER" id="PTHR37299:SF1">
    <property type="entry name" value="STAGE 0 SPORULATION PROTEIN A HOMOLOG"/>
    <property type="match status" value="1"/>
</dbReference>
<dbReference type="InterPro" id="IPR007492">
    <property type="entry name" value="LytTR_DNA-bd_dom"/>
</dbReference>
<dbReference type="PANTHER" id="PTHR37299">
    <property type="entry name" value="TRANSCRIPTIONAL REGULATOR-RELATED"/>
    <property type="match status" value="1"/>
</dbReference>
<dbReference type="Pfam" id="PF04397">
    <property type="entry name" value="LytTR"/>
    <property type="match status" value="1"/>
</dbReference>
<dbReference type="SMART" id="SM00850">
    <property type="entry name" value="LytTR"/>
    <property type="match status" value="1"/>
</dbReference>
<keyword evidence="1" id="KW-0597">Phosphoprotein</keyword>
<proteinExistence type="predicted"/>
<accession>A0A7U3ZN20</accession>
<dbReference type="KEGG" id="rsi:Runsl_3885"/>
<dbReference type="SMART" id="SM00448">
    <property type="entry name" value="REC"/>
    <property type="match status" value="1"/>
</dbReference>
<dbReference type="InterPro" id="IPR001789">
    <property type="entry name" value="Sig_transdc_resp-reg_receiver"/>
</dbReference>
<feature type="modified residue" description="4-aspartylphosphate" evidence="1">
    <location>
        <position position="57"/>
    </location>
</feature>
<reference evidence="4 5" key="2">
    <citation type="journal article" date="2012" name="Stand. Genomic Sci.">
        <title>Complete genome sequence of the aquatic bacterium Runella slithyformis type strain (LSU 4(T)).</title>
        <authorList>
            <person name="Copeland A."/>
            <person name="Zhang X."/>
            <person name="Misra M."/>
            <person name="Lapidus A."/>
            <person name="Nolan M."/>
            <person name="Lucas S."/>
            <person name="Deshpande S."/>
            <person name="Cheng J.F."/>
            <person name="Tapia R."/>
            <person name="Goodwin L.A."/>
            <person name="Pitluck S."/>
            <person name="Liolios K."/>
            <person name="Pagani I."/>
            <person name="Ivanova N."/>
            <person name="Mikhailova N."/>
            <person name="Pati A."/>
            <person name="Chen A."/>
            <person name="Palaniappan K."/>
            <person name="Land M."/>
            <person name="Hauser L."/>
            <person name="Pan C."/>
            <person name="Jeffries C.D."/>
            <person name="Detter J.C."/>
            <person name="Brambilla E.M."/>
            <person name="Rohde M."/>
            <person name="Djao O.D."/>
            <person name="Goker M."/>
            <person name="Sikorski J."/>
            <person name="Tindall B.J."/>
            <person name="Woyke T."/>
            <person name="Bristow J."/>
            <person name="Eisen J.A."/>
            <person name="Markowitz V."/>
            <person name="Hugenholtz P."/>
            <person name="Kyrpides N.C."/>
            <person name="Klenk H.P."/>
            <person name="Mavromatis K."/>
        </authorList>
    </citation>
    <scope>NUCLEOTIDE SEQUENCE [LARGE SCALE GENOMIC DNA]</scope>
    <source>
        <strain evidence="5">ATCC 29530 / DSM 19594 / LMG 11500 / NCIMB 11436 / LSU 4</strain>
    </source>
</reference>
<dbReference type="PROSITE" id="PS50110">
    <property type="entry name" value="RESPONSE_REGULATORY"/>
    <property type="match status" value="1"/>
</dbReference>
<dbReference type="EMBL" id="CP002859">
    <property type="protein sequence ID" value="AEI50242.1"/>
    <property type="molecule type" value="Genomic_DNA"/>
</dbReference>
<evidence type="ECO:0000259" key="3">
    <source>
        <dbReference type="PROSITE" id="PS50930"/>
    </source>
</evidence>
<dbReference type="InterPro" id="IPR011006">
    <property type="entry name" value="CheY-like_superfamily"/>
</dbReference>
<dbReference type="GO" id="GO:0000156">
    <property type="term" value="F:phosphorelay response regulator activity"/>
    <property type="evidence" value="ECO:0007669"/>
    <property type="project" value="InterPro"/>
</dbReference>